<organism evidence="2 3">
    <name type="scientific">Thioploca ingrica</name>
    <dbReference type="NCBI Taxonomy" id="40754"/>
    <lineage>
        <taxon>Bacteria</taxon>
        <taxon>Pseudomonadati</taxon>
        <taxon>Pseudomonadota</taxon>
        <taxon>Gammaproteobacteria</taxon>
        <taxon>Thiotrichales</taxon>
        <taxon>Thiotrichaceae</taxon>
        <taxon>Thioploca</taxon>
    </lineage>
</organism>
<dbReference type="AlphaFoldDB" id="A0A090BU93"/>
<dbReference type="NCBIfam" id="TIGR01444">
    <property type="entry name" value="fkbM_fam"/>
    <property type="match status" value="1"/>
</dbReference>
<sequence length="266" mass="31124">MIKQYPFREYVAHLFINTPFEEHAFRLRKIIKRMKFNHQKRPELEKIYRELTLTQPVMQRLIQDSMNCIDVGAHLGSMLSQILKLSPHGNHIAIEPIPYKAQWLREKFPTVEVHQVAVSDAPSIANFHYYPQKSGFSGLQARKKLSSNEIQFTVKCERLDDLITTDRHIDFIKVDVEGNEFNFFRGAQQTLQRCQPHILFVCTHGGLISSGVEPSEIFAQLTQYHYSIFFLEDWLNAKQPLDVERFSNAIMCYPYQAYRFLATRPA</sequence>
<keyword evidence="3" id="KW-1185">Reference proteome</keyword>
<dbReference type="Proteomes" id="UP000031623">
    <property type="component" value="Chromosome"/>
</dbReference>
<reference evidence="2 3" key="1">
    <citation type="journal article" date="2014" name="ISME J.">
        <title>Ecophysiology of Thioploca ingrica as revealed by the complete genome sequence supplemented with proteomic evidence.</title>
        <authorList>
            <person name="Kojima H."/>
            <person name="Ogura Y."/>
            <person name="Yamamoto N."/>
            <person name="Togashi T."/>
            <person name="Mori H."/>
            <person name="Watanabe T."/>
            <person name="Nemoto F."/>
            <person name="Kurokawa K."/>
            <person name="Hayashi T."/>
            <person name="Fukui M."/>
        </authorList>
    </citation>
    <scope>NUCLEOTIDE SEQUENCE [LARGE SCALE GENOMIC DNA]</scope>
</reference>
<dbReference type="EMBL" id="AP014633">
    <property type="protein sequence ID" value="BAP54706.1"/>
    <property type="molecule type" value="Genomic_DNA"/>
</dbReference>
<dbReference type="STRING" id="40754.THII_0409"/>
<keyword evidence="2" id="KW-0489">Methyltransferase</keyword>
<dbReference type="GO" id="GO:0008168">
    <property type="term" value="F:methyltransferase activity"/>
    <property type="evidence" value="ECO:0007669"/>
    <property type="project" value="UniProtKB-KW"/>
</dbReference>
<dbReference type="InterPro" id="IPR006342">
    <property type="entry name" value="FkbM_mtfrase"/>
</dbReference>
<dbReference type="InterPro" id="IPR029063">
    <property type="entry name" value="SAM-dependent_MTases_sf"/>
</dbReference>
<dbReference type="OrthoDB" id="9810122at2"/>
<dbReference type="Gene3D" id="3.40.50.150">
    <property type="entry name" value="Vaccinia Virus protein VP39"/>
    <property type="match status" value="1"/>
</dbReference>
<feature type="domain" description="Methyltransferase FkbM" evidence="1">
    <location>
        <begin position="70"/>
        <end position="226"/>
    </location>
</feature>
<proteinExistence type="predicted"/>
<gene>
    <name evidence="2" type="ORF">THII_0409</name>
</gene>
<dbReference type="HOGENOM" id="CLU_093059_0_0_6"/>
<dbReference type="InterPro" id="IPR052514">
    <property type="entry name" value="SAM-dependent_MTase"/>
</dbReference>
<keyword evidence="2" id="KW-0808">Transferase</keyword>
<dbReference type="KEGG" id="tig:THII_0409"/>
<dbReference type="GO" id="GO:0032259">
    <property type="term" value="P:methylation"/>
    <property type="evidence" value="ECO:0007669"/>
    <property type="project" value="UniProtKB-KW"/>
</dbReference>
<dbReference type="PANTHER" id="PTHR34203:SF15">
    <property type="entry name" value="SLL1173 PROTEIN"/>
    <property type="match status" value="1"/>
</dbReference>
<evidence type="ECO:0000313" key="2">
    <source>
        <dbReference type="EMBL" id="BAP54706.1"/>
    </source>
</evidence>
<dbReference type="PANTHER" id="PTHR34203">
    <property type="entry name" value="METHYLTRANSFERASE, FKBM FAMILY PROTEIN"/>
    <property type="match status" value="1"/>
</dbReference>
<accession>A0A090BU93</accession>
<evidence type="ECO:0000313" key="3">
    <source>
        <dbReference type="Proteomes" id="UP000031623"/>
    </source>
</evidence>
<dbReference type="Pfam" id="PF05050">
    <property type="entry name" value="Methyltransf_21"/>
    <property type="match status" value="1"/>
</dbReference>
<protein>
    <submittedName>
        <fullName evidence="2">FkbM family methyltransferase</fullName>
    </submittedName>
</protein>
<dbReference type="SUPFAM" id="SSF53335">
    <property type="entry name" value="S-adenosyl-L-methionine-dependent methyltransferases"/>
    <property type="match status" value="1"/>
</dbReference>
<evidence type="ECO:0000259" key="1">
    <source>
        <dbReference type="Pfam" id="PF05050"/>
    </source>
</evidence>
<name>A0A090BU93_9GAMM</name>